<dbReference type="Proteomes" id="UP000787635">
    <property type="component" value="Unassembled WGS sequence"/>
</dbReference>
<organism evidence="1 2">
    <name type="scientific">Falsiroseomonas selenitidurans</name>
    <dbReference type="NCBI Taxonomy" id="2716335"/>
    <lineage>
        <taxon>Bacteria</taxon>
        <taxon>Pseudomonadati</taxon>
        <taxon>Pseudomonadota</taxon>
        <taxon>Alphaproteobacteria</taxon>
        <taxon>Acetobacterales</taxon>
        <taxon>Roseomonadaceae</taxon>
        <taxon>Falsiroseomonas</taxon>
    </lineage>
</organism>
<name>A0ABX1E603_9PROT</name>
<evidence type="ECO:0000313" key="2">
    <source>
        <dbReference type="Proteomes" id="UP000787635"/>
    </source>
</evidence>
<sequence length="430" mass="47455">MQPKLFHLHVSKCGGTSLNALLDLQAHAERARPAGAFSRQLRQRGVQRVDIACLQDPLLRPQIVEAVQESIDWFDILHGHFDLSPWLSGEDTVFTVLREPARRALSQFHDYRRLAPHDYAHKAEDWQAVHEAARGDGGFAPFQARCAALSPFRSMFEDHQCRALTQHEVPQAEFDAMPPAARAEAAWRTLQSRCTRFGVLEEVDGLLGALARDQGWCPPDPLAVSNRATPEGEDDPAGLAKAEAITQGDRILYDRAVAALRDRPGSAYTIAEFEAEFAAARLAGLSPARIGAEHVFDMNMPLPSRGLHGRDAAGTRDCCRWVGARAEALVYLPVPGPGARLTLRLYNKGWVDPALRAALTVSVDGVPVRTSPEPRREVAEALRFQATSRRGWMRIGLHCARAMTDAEAGHAGSDGRRKVFNLWRCSYEIG</sequence>
<protein>
    <submittedName>
        <fullName evidence="1">Sulfotransferase family 2 domain-containing protein</fullName>
    </submittedName>
</protein>
<proteinExistence type="predicted"/>
<evidence type="ECO:0000313" key="1">
    <source>
        <dbReference type="EMBL" id="NKC31197.1"/>
    </source>
</evidence>
<comment type="caution">
    <text evidence="1">The sequence shown here is derived from an EMBL/GenBank/DDBJ whole genome shotgun (WGS) entry which is preliminary data.</text>
</comment>
<dbReference type="EMBL" id="JAAVNE010000013">
    <property type="protein sequence ID" value="NKC31197.1"/>
    <property type="molecule type" value="Genomic_DNA"/>
</dbReference>
<accession>A0ABX1E603</accession>
<dbReference type="Gene3D" id="3.40.50.300">
    <property type="entry name" value="P-loop containing nucleotide triphosphate hydrolases"/>
    <property type="match status" value="1"/>
</dbReference>
<dbReference type="SUPFAM" id="SSF52540">
    <property type="entry name" value="P-loop containing nucleoside triphosphate hydrolases"/>
    <property type="match status" value="1"/>
</dbReference>
<gene>
    <name evidence="1" type="ORF">HEQ75_10030</name>
</gene>
<dbReference type="RefSeq" id="WP_168029893.1">
    <property type="nucleotide sequence ID" value="NZ_JAAVNE010000013.1"/>
</dbReference>
<reference evidence="1 2" key="1">
    <citation type="submission" date="2020-03" db="EMBL/GenBank/DDBJ databases">
        <title>Roseomonas selenitidurans sp. nov. isolated from urban soil.</title>
        <authorList>
            <person name="Liu H."/>
        </authorList>
    </citation>
    <scope>NUCLEOTIDE SEQUENCE [LARGE SCALE GENOMIC DNA]</scope>
    <source>
        <strain evidence="1 2">BU-1</strain>
    </source>
</reference>
<dbReference type="InterPro" id="IPR027417">
    <property type="entry name" value="P-loop_NTPase"/>
</dbReference>
<keyword evidence="2" id="KW-1185">Reference proteome</keyword>